<name>C0C4V6_9FIRM</name>
<evidence type="ECO:0000313" key="2">
    <source>
        <dbReference type="Proteomes" id="UP000004893"/>
    </source>
</evidence>
<keyword evidence="2" id="KW-1185">Reference proteome</keyword>
<dbReference type="HOGENOM" id="CLU_3023987_0_0_9"/>
<evidence type="ECO:0000313" key="1">
    <source>
        <dbReference type="EMBL" id="EEG72724.1"/>
    </source>
</evidence>
<dbReference type="EMBL" id="ABYI02000036">
    <property type="protein sequence ID" value="EEG72724.1"/>
    <property type="molecule type" value="Genomic_DNA"/>
</dbReference>
<protein>
    <submittedName>
        <fullName evidence="1">Uncharacterized protein</fullName>
    </submittedName>
</protein>
<comment type="caution">
    <text evidence="1">The sequence shown here is derived from an EMBL/GenBank/DDBJ whole genome shotgun (WGS) entry which is preliminary data.</text>
</comment>
<dbReference type="Proteomes" id="UP000004893">
    <property type="component" value="Unassembled WGS sequence"/>
</dbReference>
<sequence length="55" mass="5789">MVDPPLCFICFYYNASARGVLPIPLCSSARFINHFAPPAAKGAGAPVTSSLHACH</sequence>
<dbReference type="STRING" id="553973.CLOHYLEM_07122"/>
<dbReference type="AlphaFoldDB" id="C0C4V6"/>
<accession>C0C4V6</accession>
<organism evidence="1 2">
    <name type="scientific">[Clostridium] hylemonae DSM 15053</name>
    <dbReference type="NCBI Taxonomy" id="553973"/>
    <lineage>
        <taxon>Bacteria</taxon>
        <taxon>Bacillati</taxon>
        <taxon>Bacillota</taxon>
        <taxon>Clostridia</taxon>
        <taxon>Lachnospirales</taxon>
        <taxon>Lachnospiraceae</taxon>
    </lineage>
</organism>
<reference evidence="1" key="1">
    <citation type="submission" date="2009-02" db="EMBL/GenBank/DDBJ databases">
        <authorList>
            <person name="Fulton L."/>
            <person name="Clifton S."/>
            <person name="Fulton B."/>
            <person name="Xu J."/>
            <person name="Minx P."/>
            <person name="Pepin K.H."/>
            <person name="Johnson M."/>
            <person name="Bhonagiri V."/>
            <person name="Nash W.E."/>
            <person name="Mardis E.R."/>
            <person name="Wilson R.K."/>
        </authorList>
    </citation>
    <scope>NUCLEOTIDE SEQUENCE [LARGE SCALE GENOMIC DNA]</scope>
    <source>
        <strain evidence="1">DSM 15053</strain>
    </source>
</reference>
<gene>
    <name evidence="1" type="ORF">CLOHYLEM_07122</name>
</gene>
<reference evidence="1" key="2">
    <citation type="submission" date="2013-06" db="EMBL/GenBank/DDBJ databases">
        <title>Draft genome sequence of Clostridium hylemonae (DSM 15053).</title>
        <authorList>
            <person name="Sudarsanam P."/>
            <person name="Ley R."/>
            <person name="Guruge J."/>
            <person name="Turnbaugh P.J."/>
            <person name="Mahowald M."/>
            <person name="Liep D."/>
            <person name="Gordon J."/>
        </authorList>
    </citation>
    <scope>NUCLEOTIDE SEQUENCE</scope>
    <source>
        <strain evidence="1">DSM 15053</strain>
    </source>
</reference>
<proteinExistence type="predicted"/>